<dbReference type="eggNOG" id="COG0674">
    <property type="taxonomic scope" value="Bacteria"/>
</dbReference>
<proteinExistence type="predicted"/>
<evidence type="ECO:0000313" key="4">
    <source>
        <dbReference type="EMBL" id="ACE03296.1"/>
    </source>
</evidence>
<dbReference type="STRING" id="331678.Cphamn1_0327"/>
<dbReference type="SUPFAM" id="SSF53323">
    <property type="entry name" value="Pyruvate-ferredoxin oxidoreductase, PFOR, domain III"/>
    <property type="match status" value="1"/>
</dbReference>
<dbReference type="HOGENOM" id="CLU_017038_1_0_10"/>
<dbReference type="KEGG" id="cpb:Cphamn1_0327"/>
<keyword evidence="4" id="KW-0670">Pyruvate</keyword>
<dbReference type="InterPro" id="IPR002880">
    <property type="entry name" value="Pyrv_Fd/Flavodoxin_OxRdtase_N"/>
</dbReference>
<evidence type="ECO:0000256" key="1">
    <source>
        <dbReference type="ARBA" id="ARBA00023002"/>
    </source>
</evidence>
<dbReference type="InterPro" id="IPR022367">
    <property type="entry name" value="2-oxoacid/accept_OxRdtase_asu"/>
</dbReference>
<evidence type="ECO:0000259" key="3">
    <source>
        <dbReference type="Pfam" id="PF01855"/>
    </source>
</evidence>
<dbReference type="GO" id="GO:0016903">
    <property type="term" value="F:oxidoreductase activity, acting on the aldehyde or oxo group of donors"/>
    <property type="evidence" value="ECO:0007669"/>
    <property type="project" value="InterPro"/>
</dbReference>
<dbReference type="SUPFAM" id="SSF52922">
    <property type="entry name" value="TK C-terminal domain-like"/>
    <property type="match status" value="1"/>
</dbReference>
<sequence>MTIHWQRWELHFIYFLKELTMSESTILNNENMVTSKTSVSVLFAGDSGDGMQLTGTQFANTVAVYGSDLNTFPNFPSEIRAPAGTIAGVSGFQLQFGSKAVYTPGAKFDVMVAMNAAALKANLNNLHHGGIILANTDGFDEKNLKLAGYGEDNNPLEDGTVKDYTVFEIPVVSLTRKALADTGLSTKNIDRCKNMFVLGTLYWLYSLPIETTIETLRTKFKKKADVAEANIMAVKAGYNFGDETEMFSQHGRYEVDPATQKPGHYRRVTGNEASALALGAAAKKAGIQLFLGSYPITPASEILQELSKMKKWGVKTFQAEDEIAGVLTSIGASYGGALAATNTAGPGLALKSEALGLAVILEVPLVVVNVQRGGPSTGLPTKPEQSDLFISMFGRHGDAPLPVIAATSPVDCFYATYEAAKIAVEYMTPVICLTDGYLGLSSEPMLIPAPKDLADITPKYVKERKPEDPPYLPYKRDEKGVREWAIPGTKGLEHRIGGLEKSHETGTVSHVPENHELMTKLRAEKIERVIDLVPDQTIDNGNEEGDLLVLGWGSTYGAIKIAVEQAIEGGCNVSHAHVRYLNPLPENLGDILGKFKKVLMPENNNGQLIHIIRDKYQIEPIGFSKVQGLPFNEMEIEAKITDILKEL</sequence>
<protein>
    <submittedName>
        <fullName evidence="4">Pyruvate flavodoxin/ferredoxin oxidoreductase domain protein</fullName>
    </submittedName>
</protein>
<dbReference type="GO" id="GO:0006979">
    <property type="term" value="P:response to oxidative stress"/>
    <property type="evidence" value="ECO:0007669"/>
    <property type="project" value="TreeGrafter"/>
</dbReference>
<dbReference type="AlphaFoldDB" id="B3EL69"/>
<dbReference type="PANTHER" id="PTHR32154">
    <property type="entry name" value="PYRUVATE-FLAVODOXIN OXIDOREDUCTASE-RELATED"/>
    <property type="match status" value="1"/>
</dbReference>
<dbReference type="Gene3D" id="3.40.50.920">
    <property type="match status" value="1"/>
</dbReference>
<dbReference type="EMBL" id="CP001101">
    <property type="protein sequence ID" value="ACE03296.1"/>
    <property type="molecule type" value="Genomic_DNA"/>
</dbReference>
<dbReference type="InterPro" id="IPR050722">
    <property type="entry name" value="Pyruvate:ferred/Flavod_OxRd"/>
</dbReference>
<dbReference type="CDD" id="cd07034">
    <property type="entry name" value="TPP_PYR_PFOR_IOR-alpha_like"/>
    <property type="match status" value="1"/>
</dbReference>
<organism evidence="4">
    <name type="scientific">Chlorobium phaeobacteroides (strain BS1)</name>
    <dbReference type="NCBI Taxonomy" id="331678"/>
    <lineage>
        <taxon>Bacteria</taxon>
        <taxon>Pseudomonadati</taxon>
        <taxon>Chlorobiota</taxon>
        <taxon>Chlorobiia</taxon>
        <taxon>Chlorobiales</taxon>
        <taxon>Chlorobiaceae</taxon>
        <taxon>Chlorobium/Pelodictyon group</taxon>
        <taxon>Chlorobium</taxon>
    </lineage>
</organism>
<dbReference type="eggNOG" id="COG1014">
    <property type="taxonomic scope" value="Bacteria"/>
</dbReference>
<accession>B3EL69</accession>
<dbReference type="InterPro" id="IPR029061">
    <property type="entry name" value="THDP-binding"/>
</dbReference>
<dbReference type="Gene3D" id="3.40.920.10">
    <property type="entry name" value="Pyruvate-ferredoxin oxidoreductase, PFOR, domain III"/>
    <property type="match status" value="1"/>
</dbReference>
<reference evidence="4" key="1">
    <citation type="submission" date="2008-06" db="EMBL/GenBank/DDBJ databases">
        <title>Complete sequence of Chlorobium phaeobacteroides BS1.</title>
        <authorList>
            <consortium name="US DOE Joint Genome Institute"/>
            <person name="Lucas S."/>
            <person name="Copeland A."/>
            <person name="Lapidus A."/>
            <person name="Glavina del Rio T."/>
            <person name="Dalin E."/>
            <person name="Tice H."/>
            <person name="Bruce D."/>
            <person name="Goodwin L."/>
            <person name="Pitluck S."/>
            <person name="Schmutz J."/>
            <person name="Larimer F."/>
            <person name="Land M."/>
            <person name="Hauser L."/>
            <person name="Kyrpides N."/>
            <person name="Ovchinnikova G."/>
            <person name="Li T."/>
            <person name="Liu Z."/>
            <person name="Zhao F."/>
            <person name="Overmann J."/>
            <person name="Bryant D.A."/>
            <person name="Richardson P."/>
        </authorList>
    </citation>
    <scope>NUCLEOTIDE SEQUENCE [LARGE SCALE GENOMIC DNA]</scope>
    <source>
        <strain evidence="4">BS1</strain>
    </source>
</reference>
<dbReference type="Pfam" id="PF01855">
    <property type="entry name" value="POR_N"/>
    <property type="match status" value="1"/>
</dbReference>
<dbReference type="SUPFAM" id="SSF52518">
    <property type="entry name" value="Thiamin diphosphate-binding fold (THDP-binding)"/>
    <property type="match status" value="1"/>
</dbReference>
<keyword evidence="1" id="KW-0560">Oxidoreductase</keyword>
<gene>
    <name evidence="4" type="ordered locus">Cphamn1_0327</name>
</gene>
<dbReference type="InterPro" id="IPR002869">
    <property type="entry name" value="Pyrv_flavodox_OxRed_cen"/>
</dbReference>
<dbReference type="InterPro" id="IPR019752">
    <property type="entry name" value="Pyrv/ketoisovalerate_OxRed_cat"/>
</dbReference>
<evidence type="ECO:0000259" key="2">
    <source>
        <dbReference type="Pfam" id="PF01558"/>
    </source>
</evidence>
<feature type="domain" description="Pyruvate/ketoisovalerate oxidoreductase catalytic" evidence="2">
    <location>
        <begin position="48"/>
        <end position="239"/>
    </location>
</feature>
<feature type="domain" description="Pyruvate flavodoxin/ferredoxin oxidoreductase pyrimidine binding" evidence="3">
    <location>
        <begin position="281"/>
        <end position="503"/>
    </location>
</feature>
<dbReference type="FunFam" id="3.40.50.970:FF:000022">
    <property type="entry name" value="2-oxoglutarate ferredoxin oxidoreductase alpha subunit"/>
    <property type="match status" value="1"/>
</dbReference>
<dbReference type="InterPro" id="IPR009014">
    <property type="entry name" value="Transketo_C/PFOR_II"/>
</dbReference>
<name>B3EL69_CHLPB</name>
<dbReference type="NCBIfam" id="TIGR03710">
    <property type="entry name" value="OAFO_sf"/>
    <property type="match status" value="1"/>
</dbReference>
<dbReference type="Gene3D" id="3.40.50.970">
    <property type="match status" value="1"/>
</dbReference>
<dbReference type="Pfam" id="PF01558">
    <property type="entry name" value="POR"/>
    <property type="match status" value="1"/>
</dbReference>
<dbReference type="PANTHER" id="PTHR32154:SF20">
    <property type="entry name" value="2-OXOGLUTARATE OXIDOREDUCTASE SUBUNIT KORA"/>
    <property type="match status" value="1"/>
</dbReference>